<organism evidence="2 3">
    <name type="scientific">Streptomyces albospinus</name>
    <dbReference type="NCBI Taxonomy" id="285515"/>
    <lineage>
        <taxon>Bacteria</taxon>
        <taxon>Bacillati</taxon>
        <taxon>Actinomycetota</taxon>
        <taxon>Actinomycetes</taxon>
        <taxon>Kitasatosporales</taxon>
        <taxon>Streptomycetaceae</taxon>
        <taxon>Streptomyces</taxon>
    </lineage>
</organism>
<dbReference type="Proteomes" id="UP000654471">
    <property type="component" value="Unassembled WGS sequence"/>
</dbReference>
<name>A0ABQ2VS25_9ACTN</name>
<dbReference type="RefSeq" id="WP_229853081.1">
    <property type="nucleotide sequence ID" value="NZ_BMRP01000077.1"/>
</dbReference>
<accession>A0ABQ2VS25</accession>
<protein>
    <submittedName>
        <fullName evidence="2">Uncharacterized protein</fullName>
    </submittedName>
</protein>
<dbReference type="EMBL" id="BMRP01000077">
    <property type="protein sequence ID" value="GGV02357.1"/>
    <property type="molecule type" value="Genomic_DNA"/>
</dbReference>
<comment type="caution">
    <text evidence="2">The sequence shown here is derived from an EMBL/GenBank/DDBJ whole genome shotgun (WGS) entry which is preliminary data.</text>
</comment>
<feature type="region of interest" description="Disordered" evidence="1">
    <location>
        <begin position="150"/>
        <end position="205"/>
    </location>
</feature>
<evidence type="ECO:0000313" key="2">
    <source>
        <dbReference type="EMBL" id="GGV02357.1"/>
    </source>
</evidence>
<proteinExistence type="predicted"/>
<gene>
    <name evidence="2" type="ORF">GCM10010211_82110</name>
</gene>
<keyword evidence="3" id="KW-1185">Reference proteome</keyword>
<evidence type="ECO:0000313" key="3">
    <source>
        <dbReference type="Proteomes" id="UP000654471"/>
    </source>
</evidence>
<sequence>MARRTEYDEGQAAKRLKVPAAAFRWARNTGLVPAPDAPSWQWSRAAVEAMDADAVRAAMPRPPISGGVAADRVAAALGTPNASSKKAKVASFVVRRFIDRGPLTELSANPDGSLLHPGQVSEVCQREDLAAPAGAAARRPGSELPVIGWSLSRPPGHTRPGLSRQRRGGPVRCGCAPHAAAPRLTRPSAGRHYHHRLTSTGRGAL</sequence>
<reference evidence="3" key="1">
    <citation type="journal article" date="2019" name="Int. J. Syst. Evol. Microbiol.">
        <title>The Global Catalogue of Microorganisms (GCM) 10K type strain sequencing project: providing services to taxonomists for standard genome sequencing and annotation.</title>
        <authorList>
            <consortium name="The Broad Institute Genomics Platform"/>
            <consortium name="The Broad Institute Genome Sequencing Center for Infectious Disease"/>
            <person name="Wu L."/>
            <person name="Ma J."/>
        </authorList>
    </citation>
    <scope>NUCLEOTIDE SEQUENCE [LARGE SCALE GENOMIC DNA]</scope>
    <source>
        <strain evidence="3">JCM 3399</strain>
    </source>
</reference>
<evidence type="ECO:0000256" key="1">
    <source>
        <dbReference type="SAM" id="MobiDB-lite"/>
    </source>
</evidence>